<evidence type="ECO:0000313" key="1">
    <source>
        <dbReference type="EMBL" id="KZV27300.1"/>
    </source>
</evidence>
<reference evidence="1 2" key="1">
    <citation type="journal article" date="2015" name="Proc. Natl. Acad. Sci. U.S.A.">
        <title>The resurrection genome of Boea hygrometrica: A blueprint for survival of dehydration.</title>
        <authorList>
            <person name="Xiao L."/>
            <person name="Yang G."/>
            <person name="Zhang L."/>
            <person name="Yang X."/>
            <person name="Zhao S."/>
            <person name="Ji Z."/>
            <person name="Zhou Q."/>
            <person name="Hu M."/>
            <person name="Wang Y."/>
            <person name="Chen M."/>
            <person name="Xu Y."/>
            <person name="Jin H."/>
            <person name="Xiao X."/>
            <person name="Hu G."/>
            <person name="Bao F."/>
            <person name="Hu Y."/>
            <person name="Wan P."/>
            <person name="Li L."/>
            <person name="Deng X."/>
            <person name="Kuang T."/>
            <person name="Xiang C."/>
            <person name="Zhu J.K."/>
            <person name="Oliver M.J."/>
            <person name="He Y."/>
        </authorList>
    </citation>
    <scope>NUCLEOTIDE SEQUENCE [LARGE SCALE GENOMIC DNA]</scope>
    <source>
        <strain evidence="2">cv. XS01</strain>
    </source>
</reference>
<organism evidence="1 2">
    <name type="scientific">Dorcoceras hygrometricum</name>
    <dbReference type="NCBI Taxonomy" id="472368"/>
    <lineage>
        <taxon>Eukaryota</taxon>
        <taxon>Viridiplantae</taxon>
        <taxon>Streptophyta</taxon>
        <taxon>Embryophyta</taxon>
        <taxon>Tracheophyta</taxon>
        <taxon>Spermatophyta</taxon>
        <taxon>Magnoliopsida</taxon>
        <taxon>eudicotyledons</taxon>
        <taxon>Gunneridae</taxon>
        <taxon>Pentapetalae</taxon>
        <taxon>asterids</taxon>
        <taxon>lamiids</taxon>
        <taxon>Lamiales</taxon>
        <taxon>Gesneriaceae</taxon>
        <taxon>Didymocarpoideae</taxon>
        <taxon>Trichosporeae</taxon>
        <taxon>Loxocarpinae</taxon>
        <taxon>Dorcoceras</taxon>
    </lineage>
</organism>
<sequence length="81" mass="9427">MAQFLLKKMFSRFKPVLKTLIYKHFSHISSRALVTNTELEELQCRLLNGDSIDVDIGETRKRADFCFKLKVCSFRKPSVTT</sequence>
<dbReference type="EMBL" id="KV010640">
    <property type="protein sequence ID" value="KZV27300.1"/>
    <property type="molecule type" value="Genomic_DNA"/>
</dbReference>
<protein>
    <submittedName>
        <fullName evidence="1">Uncharacterized protein</fullName>
    </submittedName>
</protein>
<dbReference type="AlphaFoldDB" id="A0A2Z7B1Z6"/>
<gene>
    <name evidence="1" type="ORF">F511_28457</name>
</gene>
<accession>A0A2Z7B1Z6</accession>
<proteinExistence type="predicted"/>
<dbReference type="Proteomes" id="UP000250235">
    <property type="component" value="Unassembled WGS sequence"/>
</dbReference>
<evidence type="ECO:0000313" key="2">
    <source>
        <dbReference type="Proteomes" id="UP000250235"/>
    </source>
</evidence>
<keyword evidence="2" id="KW-1185">Reference proteome</keyword>
<name>A0A2Z7B1Z6_9LAMI</name>